<dbReference type="PANTHER" id="PTHR22920">
    <property type="entry name" value="MAJOR SPERM PROTEIN"/>
    <property type="match status" value="1"/>
</dbReference>
<dbReference type="InterPro" id="IPR000535">
    <property type="entry name" value="MSP_dom"/>
</dbReference>
<dbReference type="Gene3D" id="2.60.40.10">
    <property type="entry name" value="Immunoglobulins"/>
    <property type="match status" value="1"/>
</dbReference>
<keyword evidence="3 7" id="KW-0206">Cytoskeleton</keyword>
<keyword evidence="4" id="KW-0966">Cell projection</keyword>
<comment type="subcellular location">
    <subcellularLocation>
        <location evidence="6">Cell projection</location>
        <location evidence="6">Pseudopodium</location>
    </subcellularLocation>
    <subcellularLocation>
        <location evidence="1">Cytoplasm</location>
        <location evidence="1">Cytoskeleton</location>
    </subcellularLocation>
</comment>
<proteinExistence type="predicted"/>
<dbReference type="InterPro" id="IPR013783">
    <property type="entry name" value="Ig-like_fold"/>
</dbReference>
<dbReference type="PROSITE" id="PS50202">
    <property type="entry name" value="MSP"/>
    <property type="match status" value="1"/>
</dbReference>
<gene>
    <name evidence="10" type="ORF">niasHT_021240</name>
</gene>
<dbReference type="PANTHER" id="PTHR22920:SF7">
    <property type="entry name" value="MSP DOMAIN-CONTAINING PROTEIN-RELATED"/>
    <property type="match status" value="1"/>
</dbReference>
<evidence type="ECO:0000256" key="8">
    <source>
        <dbReference type="SAM" id="MobiDB-lite"/>
    </source>
</evidence>
<dbReference type="EMBL" id="JBICBT010000828">
    <property type="protein sequence ID" value="KAL3098280.1"/>
    <property type="molecule type" value="Genomic_DNA"/>
</dbReference>
<feature type="compositionally biased region" description="Polar residues" evidence="8">
    <location>
        <begin position="44"/>
        <end position="68"/>
    </location>
</feature>
<evidence type="ECO:0000313" key="10">
    <source>
        <dbReference type="EMBL" id="KAL3098280.1"/>
    </source>
</evidence>
<feature type="region of interest" description="Disordered" evidence="8">
    <location>
        <begin position="44"/>
        <end position="86"/>
    </location>
</feature>
<dbReference type="GO" id="GO:0031143">
    <property type="term" value="C:pseudopodium"/>
    <property type="evidence" value="ECO:0007669"/>
    <property type="project" value="UniProtKB-SubCell"/>
</dbReference>
<keyword evidence="11" id="KW-1185">Reference proteome</keyword>
<name>A0ABD2K5W1_9BILA</name>
<dbReference type="Proteomes" id="UP001620626">
    <property type="component" value="Unassembled WGS sequence"/>
</dbReference>
<dbReference type="SUPFAM" id="SSF49354">
    <property type="entry name" value="PapD-like"/>
    <property type="match status" value="1"/>
</dbReference>
<accession>A0ABD2K5W1</accession>
<dbReference type="InterPro" id="IPR008962">
    <property type="entry name" value="PapD-like_sf"/>
</dbReference>
<comment type="function">
    <text evidence="5 7">Central component in molecular interactions underlying sperm crawling. Forms an extensive filament system that extends from sperm villipoda, along the leading edge of the pseudopod.</text>
</comment>
<keyword evidence="2" id="KW-0963">Cytoplasm</keyword>
<organism evidence="10 11">
    <name type="scientific">Heterodera trifolii</name>
    <dbReference type="NCBI Taxonomy" id="157864"/>
    <lineage>
        <taxon>Eukaryota</taxon>
        <taxon>Metazoa</taxon>
        <taxon>Ecdysozoa</taxon>
        <taxon>Nematoda</taxon>
        <taxon>Chromadorea</taxon>
        <taxon>Rhabditida</taxon>
        <taxon>Tylenchina</taxon>
        <taxon>Tylenchomorpha</taxon>
        <taxon>Tylenchoidea</taxon>
        <taxon>Heteroderidae</taxon>
        <taxon>Heteroderinae</taxon>
        <taxon>Heterodera</taxon>
    </lineage>
</organism>
<evidence type="ECO:0000256" key="4">
    <source>
        <dbReference type="ARBA" id="ARBA00023273"/>
    </source>
</evidence>
<feature type="domain" description="MSP" evidence="9">
    <location>
        <begin position="73"/>
        <end position="196"/>
    </location>
</feature>
<evidence type="ECO:0000256" key="5">
    <source>
        <dbReference type="ARBA" id="ARBA00037744"/>
    </source>
</evidence>
<protein>
    <recommendedName>
        <fullName evidence="7">Major sperm protein</fullName>
    </recommendedName>
</protein>
<reference evidence="10 11" key="1">
    <citation type="submission" date="2024-10" db="EMBL/GenBank/DDBJ databases">
        <authorList>
            <person name="Kim D."/>
        </authorList>
    </citation>
    <scope>NUCLEOTIDE SEQUENCE [LARGE SCALE GENOMIC DNA]</scope>
    <source>
        <strain evidence="10">BH-2024</strain>
    </source>
</reference>
<evidence type="ECO:0000256" key="7">
    <source>
        <dbReference type="RuleBase" id="RU003425"/>
    </source>
</evidence>
<evidence type="ECO:0000256" key="1">
    <source>
        <dbReference type="ARBA" id="ARBA00004245"/>
    </source>
</evidence>
<evidence type="ECO:0000256" key="2">
    <source>
        <dbReference type="ARBA" id="ARBA00022490"/>
    </source>
</evidence>
<evidence type="ECO:0000259" key="9">
    <source>
        <dbReference type="PROSITE" id="PS50202"/>
    </source>
</evidence>
<comment type="caution">
    <text evidence="10">The sequence shown here is derived from an EMBL/GenBank/DDBJ whole genome shotgun (WGS) entry which is preliminary data.</text>
</comment>
<evidence type="ECO:0000256" key="3">
    <source>
        <dbReference type="ARBA" id="ARBA00023212"/>
    </source>
</evidence>
<evidence type="ECO:0000313" key="11">
    <source>
        <dbReference type="Proteomes" id="UP001620626"/>
    </source>
</evidence>
<dbReference type="InterPro" id="IPR051155">
    <property type="entry name" value="Nematode_MSP"/>
</dbReference>
<sequence>MFGALLLYGKFVNKTVDFPIGYEQNSRLSNWLISWISATLQATSQRSHIKHPQSQPDKSDNSSNGATSTREHRNNAHAEGRLQRAAPFDKGGTAWVEVFNTGTKRIGYAFKTTKPQRINVNPPNGTIGPKKTVRVAISCDAFDPGTEGDRGVDQHAGPSRHGVQARVVPGRRNSAPQELAHRVQHPLMEGCFVTST</sequence>
<evidence type="ECO:0000256" key="6">
    <source>
        <dbReference type="ARBA" id="ARBA00037818"/>
    </source>
</evidence>
<dbReference type="Pfam" id="PF00635">
    <property type="entry name" value="Motile_Sperm"/>
    <property type="match status" value="1"/>
</dbReference>
<feature type="compositionally biased region" description="Basic and acidic residues" evidence="8">
    <location>
        <begin position="69"/>
        <end position="82"/>
    </location>
</feature>
<dbReference type="GO" id="GO:0005856">
    <property type="term" value="C:cytoskeleton"/>
    <property type="evidence" value="ECO:0007669"/>
    <property type="project" value="UniProtKB-SubCell"/>
</dbReference>
<dbReference type="AlphaFoldDB" id="A0ABD2K5W1"/>